<dbReference type="EMBL" id="JANAVB010025000">
    <property type="protein sequence ID" value="KAJ6821264.1"/>
    <property type="molecule type" value="Genomic_DNA"/>
</dbReference>
<accession>A0AAX6FXV7</accession>
<evidence type="ECO:0008006" key="3">
    <source>
        <dbReference type="Google" id="ProtNLM"/>
    </source>
</evidence>
<comment type="caution">
    <text evidence="1">The sequence shown here is derived from an EMBL/GenBank/DDBJ whole genome shotgun (WGS) entry which is preliminary data.</text>
</comment>
<gene>
    <name evidence="1" type="ORF">M6B38_393600</name>
</gene>
<keyword evidence="2" id="KW-1185">Reference proteome</keyword>
<evidence type="ECO:0000313" key="1">
    <source>
        <dbReference type="EMBL" id="KAJ6821264.1"/>
    </source>
</evidence>
<reference evidence="1" key="1">
    <citation type="journal article" date="2023" name="GigaByte">
        <title>Genome assembly of the bearded iris, Iris pallida Lam.</title>
        <authorList>
            <person name="Bruccoleri R.E."/>
            <person name="Oakeley E.J."/>
            <person name="Faust A.M.E."/>
            <person name="Altorfer M."/>
            <person name="Dessus-Babus S."/>
            <person name="Burckhardt D."/>
            <person name="Oertli M."/>
            <person name="Naumann U."/>
            <person name="Petersen F."/>
            <person name="Wong J."/>
        </authorList>
    </citation>
    <scope>NUCLEOTIDE SEQUENCE</scope>
    <source>
        <strain evidence="1">GSM-AAB239-AS_SAM_17_03QT</strain>
    </source>
</reference>
<evidence type="ECO:0000313" key="2">
    <source>
        <dbReference type="Proteomes" id="UP001140949"/>
    </source>
</evidence>
<name>A0AAX6FXV7_IRIPA</name>
<sequence>MYLYLTLDKRKPNAFFFQTLKKRLDNSLIVVMSVQIEVDRYTSKTSEYLLQKKRPYHAYLEKIKFSTENSDTINSKSKV</sequence>
<protein>
    <recommendedName>
        <fullName evidence="3">Ribosomal protein L33</fullName>
    </recommendedName>
</protein>
<proteinExistence type="predicted"/>
<dbReference type="Proteomes" id="UP001140949">
    <property type="component" value="Unassembled WGS sequence"/>
</dbReference>
<dbReference type="AlphaFoldDB" id="A0AAX6FXV7"/>
<reference evidence="1" key="2">
    <citation type="submission" date="2023-04" db="EMBL/GenBank/DDBJ databases">
        <authorList>
            <person name="Bruccoleri R.E."/>
            <person name="Oakeley E.J."/>
            <person name="Faust A.-M."/>
            <person name="Dessus-Babus S."/>
            <person name="Altorfer M."/>
            <person name="Burckhardt D."/>
            <person name="Oertli M."/>
            <person name="Naumann U."/>
            <person name="Petersen F."/>
            <person name="Wong J."/>
        </authorList>
    </citation>
    <scope>NUCLEOTIDE SEQUENCE</scope>
    <source>
        <strain evidence="1">GSM-AAB239-AS_SAM_17_03QT</strain>
        <tissue evidence="1">Leaf</tissue>
    </source>
</reference>
<organism evidence="1 2">
    <name type="scientific">Iris pallida</name>
    <name type="common">Sweet iris</name>
    <dbReference type="NCBI Taxonomy" id="29817"/>
    <lineage>
        <taxon>Eukaryota</taxon>
        <taxon>Viridiplantae</taxon>
        <taxon>Streptophyta</taxon>
        <taxon>Embryophyta</taxon>
        <taxon>Tracheophyta</taxon>
        <taxon>Spermatophyta</taxon>
        <taxon>Magnoliopsida</taxon>
        <taxon>Liliopsida</taxon>
        <taxon>Asparagales</taxon>
        <taxon>Iridaceae</taxon>
        <taxon>Iridoideae</taxon>
        <taxon>Irideae</taxon>
        <taxon>Iris</taxon>
    </lineage>
</organism>